<dbReference type="Proteomes" id="UP000092565">
    <property type="component" value="Chromosome"/>
</dbReference>
<dbReference type="Gene3D" id="3.90.550.10">
    <property type="entry name" value="Spore Coat Polysaccharide Biosynthesis Protein SpsA, Chain A"/>
    <property type="match status" value="1"/>
</dbReference>
<dbReference type="GO" id="GO:0016740">
    <property type="term" value="F:transferase activity"/>
    <property type="evidence" value="ECO:0007669"/>
    <property type="project" value="UniProtKB-KW"/>
</dbReference>
<dbReference type="EMBL" id="CP015124">
    <property type="protein sequence ID" value="ANP38695.1"/>
    <property type="molecule type" value="Genomic_DNA"/>
</dbReference>
<dbReference type="PANTHER" id="PTHR43179">
    <property type="entry name" value="RHAMNOSYLTRANSFERASE WBBL"/>
    <property type="match status" value="1"/>
</dbReference>
<dbReference type="PANTHER" id="PTHR43179:SF7">
    <property type="entry name" value="RHAMNOSYLTRANSFERASE WBBL"/>
    <property type="match status" value="1"/>
</dbReference>
<evidence type="ECO:0000313" key="1">
    <source>
        <dbReference type="EMBL" id="ANP38695.1"/>
    </source>
</evidence>
<dbReference type="PATRIC" id="fig|60890.4.peg.3730"/>
<proteinExistence type="predicted"/>
<dbReference type="AlphaFoldDB" id="A0A1B0ZX08"/>
<organism evidence="1 2">
    <name type="scientific">Phaeobacter gallaeciensis</name>
    <dbReference type="NCBI Taxonomy" id="60890"/>
    <lineage>
        <taxon>Bacteria</taxon>
        <taxon>Pseudomonadati</taxon>
        <taxon>Pseudomonadota</taxon>
        <taxon>Alphaproteobacteria</taxon>
        <taxon>Rhodobacterales</taxon>
        <taxon>Roseobacteraceae</taxon>
        <taxon>Phaeobacter</taxon>
    </lineage>
</organism>
<evidence type="ECO:0000313" key="2">
    <source>
        <dbReference type="Proteomes" id="UP000092565"/>
    </source>
</evidence>
<reference evidence="1 2" key="1">
    <citation type="submission" date="2016-04" db="EMBL/GenBank/DDBJ databases">
        <authorList>
            <person name="Evans L.H."/>
            <person name="Alamgir A."/>
            <person name="Owens N."/>
            <person name="Weber N.D."/>
            <person name="Virtaneva K."/>
            <person name="Barbian K."/>
            <person name="Babar A."/>
            <person name="Rosenke K."/>
        </authorList>
    </citation>
    <scope>NUCLEOTIDE SEQUENCE [LARGE SCALE GENOMIC DNA]</scope>
    <source>
        <strain evidence="1 2">JL2886</strain>
    </source>
</reference>
<dbReference type="InterPro" id="IPR029044">
    <property type="entry name" value="Nucleotide-diphossugar_trans"/>
</dbReference>
<gene>
    <name evidence="1" type="ORF">JL2886_03826</name>
</gene>
<protein>
    <submittedName>
        <fullName evidence="1">Glycosyl transferase</fullName>
    </submittedName>
</protein>
<dbReference type="CDD" id="cd04186">
    <property type="entry name" value="GT_2_like_c"/>
    <property type="match status" value="1"/>
</dbReference>
<name>A0A1B0ZX08_9RHOB</name>
<keyword evidence="1" id="KW-0808">Transferase</keyword>
<sequence>MSMAPPPPSQSDSVLTIILNYRTPQMTLQAAEAALAEMEDLSGAVVIVENGSGDNSWEELQAGAASRGWLDSGKLRLIRSPVNGGFGAGMNIGMEAGLPDGSAPGFYYLLNSDAFVEGTTISRLREFLLSSPGAGLAGSFVHGTDDVPHRTAFRFPSIAGEFEMAARTGIVTRLLSHAVVAMDMPQQETQVDWTAGASLMIRREVIEDIGGFDESFFLYFEETDLCKRAAQAGWRTHYVPTSTVAHLGSASTGMKSWDRTPTYWFDSRMHYFVKTHGVIYAALATWARVLGCGLYGLRRLLQKKPAADAPHFLRDLLTHALRSAIRPKTAIRETRPHSHVPEEQK</sequence>
<dbReference type="Pfam" id="PF13641">
    <property type="entry name" value="Glyco_tranf_2_3"/>
    <property type="match status" value="1"/>
</dbReference>
<dbReference type="SUPFAM" id="SSF53448">
    <property type="entry name" value="Nucleotide-diphospho-sugar transferases"/>
    <property type="match status" value="1"/>
</dbReference>
<accession>A0A1B0ZX08</accession>
<keyword evidence="2" id="KW-1185">Reference proteome</keyword>